<evidence type="ECO:0000313" key="1">
    <source>
        <dbReference type="EMBL" id="KAI3361575.1"/>
    </source>
</evidence>
<organism evidence="1 2">
    <name type="scientific">Scortum barcoo</name>
    <name type="common">barcoo grunter</name>
    <dbReference type="NCBI Taxonomy" id="214431"/>
    <lineage>
        <taxon>Eukaryota</taxon>
        <taxon>Metazoa</taxon>
        <taxon>Chordata</taxon>
        <taxon>Craniata</taxon>
        <taxon>Vertebrata</taxon>
        <taxon>Euteleostomi</taxon>
        <taxon>Actinopterygii</taxon>
        <taxon>Neopterygii</taxon>
        <taxon>Teleostei</taxon>
        <taxon>Neoteleostei</taxon>
        <taxon>Acanthomorphata</taxon>
        <taxon>Eupercaria</taxon>
        <taxon>Centrarchiformes</taxon>
        <taxon>Terapontoidei</taxon>
        <taxon>Terapontidae</taxon>
        <taxon>Scortum</taxon>
    </lineage>
</organism>
<name>A0ACB8W1N4_9TELE</name>
<protein>
    <submittedName>
        <fullName evidence="1">Uncharacterized protein</fullName>
    </submittedName>
</protein>
<gene>
    <name evidence="1" type="ORF">L3Q82_013709</name>
</gene>
<sequence length="444" mass="48199">MASPLRVCIVGSGNWGSAIARIIGNNAMSMQQFATTVKMWVFEENINGRKLTDIINTEHENVKYLPGYKLPENVVAVPKLCDAAAGADLLVFVVPHQFIRSLCDEMVGCVSTKARGITLIKGIDEGPEGLRLISDIIREKMGIDVSVLMGANIANEVAAEKFCETTIGLLLQPDGIPYFRCPPPGSGVAATTGTRDLASTTSNCRVDNGGREHMVHSDSMSPASLGICEKLFRRWELKTSLTEGSARRSQQTLTIRLGLPGSRILENGLLFKELLQTPNFRITVVDDADTVELCGALKNIVAVGAGFCDGLQCGDNTKAAVIRLGLMEMIAFAKMFSKNASVSTATFLESCGVADLITTCYGGRNRRVAEAFSRTGKSIEQLEREMLNGQKLQGPATAAEVYHILKQKGLVDKFPLFTAIYQICFEGKPVKEMISCLQCHPEHM</sequence>
<accession>A0ACB8W1N4</accession>
<evidence type="ECO:0000313" key="2">
    <source>
        <dbReference type="Proteomes" id="UP000831701"/>
    </source>
</evidence>
<dbReference type="Proteomes" id="UP000831701">
    <property type="component" value="Chromosome 16"/>
</dbReference>
<proteinExistence type="predicted"/>
<reference evidence="1" key="1">
    <citation type="submission" date="2022-04" db="EMBL/GenBank/DDBJ databases">
        <title>Jade perch genome.</title>
        <authorList>
            <person name="Chao B."/>
        </authorList>
    </citation>
    <scope>NUCLEOTIDE SEQUENCE</scope>
    <source>
        <strain evidence="1">CB-2022</strain>
    </source>
</reference>
<keyword evidence="2" id="KW-1185">Reference proteome</keyword>
<dbReference type="EMBL" id="CM041546">
    <property type="protein sequence ID" value="KAI3361575.1"/>
    <property type="molecule type" value="Genomic_DNA"/>
</dbReference>
<comment type="caution">
    <text evidence="1">The sequence shown here is derived from an EMBL/GenBank/DDBJ whole genome shotgun (WGS) entry which is preliminary data.</text>
</comment>